<dbReference type="GO" id="GO:0000139">
    <property type="term" value="C:Golgi membrane"/>
    <property type="evidence" value="ECO:0007669"/>
    <property type="project" value="InterPro"/>
</dbReference>
<proteinExistence type="predicted"/>
<dbReference type="Pfam" id="PF08172">
    <property type="entry name" value="CASP_C"/>
    <property type="match status" value="1"/>
</dbReference>
<name>A0A8S1GZD7_9PELO</name>
<keyword evidence="3" id="KW-1185">Reference proteome</keyword>
<dbReference type="InterPro" id="IPR012955">
    <property type="entry name" value="CASP_C"/>
</dbReference>
<evidence type="ECO:0000259" key="1">
    <source>
        <dbReference type="Pfam" id="PF08172"/>
    </source>
</evidence>
<organism evidence="2 3">
    <name type="scientific">Caenorhabditis auriculariae</name>
    <dbReference type="NCBI Taxonomy" id="2777116"/>
    <lineage>
        <taxon>Eukaryota</taxon>
        <taxon>Metazoa</taxon>
        <taxon>Ecdysozoa</taxon>
        <taxon>Nematoda</taxon>
        <taxon>Chromadorea</taxon>
        <taxon>Rhabditida</taxon>
        <taxon>Rhabditina</taxon>
        <taxon>Rhabditomorpha</taxon>
        <taxon>Rhabditoidea</taxon>
        <taxon>Rhabditidae</taxon>
        <taxon>Peloderinae</taxon>
        <taxon>Caenorhabditis</taxon>
    </lineage>
</organism>
<feature type="domain" description="CASP C-terminal" evidence="1">
    <location>
        <begin position="29"/>
        <end position="72"/>
    </location>
</feature>
<accession>A0A8S1GZD7</accession>
<dbReference type="Proteomes" id="UP000835052">
    <property type="component" value="Unassembled WGS sequence"/>
</dbReference>
<sequence>MILLNIHNPLPFANCFAVCGGSSGPSASTNVLVESYNDQYESKLDPFRKFNVQETQRGYAKLKLHDRATLSIVLYKFAFEQSSLRDADADCTHQFQQHMLEHHTSNGH</sequence>
<dbReference type="EMBL" id="CAJGYM010000008">
    <property type="protein sequence ID" value="CAD6188333.1"/>
    <property type="molecule type" value="Genomic_DNA"/>
</dbReference>
<comment type="caution">
    <text evidence="2">The sequence shown here is derived from an EMBL/GenBank/DDBJ whole genome shotgun (WGS) entry which is preliminary data.</text>
</comment>
<gene>
    <name evidence="2" type="ORF">CAUJ_LOCUS4252</name>
</gene>
<evidence type="ECO:0000313" key="2">
    <source>
        <dbReference type="EMBL" id="CAD6188333.1"/>
    </source>
</evidence>
<dbReference type="OrthoDB" id="5824250at2759"/>
<reference evidence="2" key="1">
    <citation type="submission" date="2020-10" db="EMBL/GenBank/DDBJ databases">
        <authorList>
            <person name="Kikuchi T."/>
        </authorList>
    </citation>
    <scope>NUCLEOTIDE SEQUENCE</scope>
    <source>
        <strain evidence="2">NKZ352</strain>
    </source>
</reference>
<protein>
    <recommendedName>
        <fullName evidence="1">CASP C-terminal domain-containing protein</fullName>
    </recommendedName>
</protein>
<dbReference type="GO" id="GO:0006891">
    <property type="term" value="P:intra-Golgi vesicle-mediated transport"/>
    <property type="evidence" value="ECO:0007669"/>
    <property type="project" value="InterPro"/>
</dbReference>
<evidence type="ECO:0000313" key="3">
    <source>
        <dbReference type="Proteomes" id="UP000835052"/>
    </source>
</evidence>
<dbReference type="AlphaFoldDB" id="A0A8S1GZD7"/>